<protein>
    <submittedName>
        <fullName evidence="1">Choice-of-anchor V domain-containing protein</fullName>
    </submittedName>
</protein>
<keyword evidence="2" id="KW-1185">Reference proteome</keyword>
<reference evidence="1 2" key="1">
    <citation type="submission" date="2024-05" db="EMBL/GenBank/DDBJ databases">
        <title>Three bacterial strains, DH-69, EH-24, and ECK-19 isolated from coastal sediments.</title>
        <authorList>
            <person name="Ye Y.-Q."/>
            <person name="Du Z.-J."/>
        </authorList>
    </citation>
    <scope>NUCLEOTIDE SEQUENCE [LARGE SCALE GENOMIC DNA]</scope>
    <source>
        <strain evidence="1 2">ECK-19</strain>
    </source>
</reference>
<evidence type="ECO:0000313" key="2">
    <source>
        <dbReference type="Proteomes" id="UP001560685"/>
    </source>
</evidence>
<accession>A0ABV3Z8W7</accession>
<proteinExistence type="predicted"/>
<dbReference type="Proteomes" id="UP001560685">
    <property type="component" value="Unassembled WGS sequence"/>
</dbReference>
<gene>
    <name evidence="1" type="ORF">ABFZ84_09665</name>
</gene>
<dbReference type="NCBIfam" id="NF041895">
    <property type="entry name" value="choice_anch_V"/>
    <property type="match status" value="1"/>
</dbReference>
<evidence type="ECO:0000313" key="1">
    <source>
        <dbReference type="EMBL" id="MEX6633812.1"/>
    </source>
</evidence>
<dbReference type="InterPro" id="IPR042307">
    <property type="entry name" value="Reeler_sf"/>
</dbReference>
<sequence>MVITAMPAAANPGGAPWGASDPQSIQNCHSCHFDGKPQMNSMAISLDGLPDRIDPGATYTLNLRFAKPAGTVAGFLASASAGRFSATDEALEVNSGQIRSTEPKAGTVPRHVKWQFEWKAPDNMGEVIIMIAVNAANDDQSSFGDEIHFRTFTAKSD</sequence>
<name>A0ABV3Z8W7_9PROT</name>
<comment type="caution">
    <text evidence="1">The sequence shown here is derived from an EMBL/GenBank/DDBJ whole genome shotgun (WGS) entry which is preliminary data.</text>
</comment>
<dbReference type="RefSeq" id="WP_369313815.1">
    <property type="nucleotide sequence ID" value="NZ_JBEHZE010000001.1"/>
</dbReference>
<organism evidence="1 2">
    <name type="scientific">Hyphococcus lacteus</name>
    <dbReference type="NCBI Taxonomy" id="3143536"/>
    <lineage>
        <taxon>Bacteria</taxon>
        <taxon>Pseudomonadati</taxon>
        <taxon>Pseudomonadota</taxon>
        <taxon>Alphaproteobacteria</taxon>
        <taxon>Parvularculales</taxon>
        <taxon>Parvularculaceae</taxon>
        <taxon>Hyphococcus</taxon>
    </lineage>
</organism>
<dbReference type="EMBL" id="JBEHZE010000001">
    <property type="protein sequence ID" value="MEX6633812.1"/>
    <property type="molecule type" value="Genomic_DNA"/>
</dbReference>
<dbReference type="Gene3D" id="2.60.40.4060">
    <property type="entry name" value="Reeler domain"/>
    <property type="match status" value="1"/>
</dbReference>